<dbReference type="Pfam" id="PF00480">
    <property type="entry name" value="ROK"/>
    <property type="match status" value="1"/>
</dbReference>
<evidence type="ECO:0000313" key="2">
    <source>
        <dbReference type="EMBL" id="MBB5282880.1"/>
    </source>
</evidence>
<comment type="caution">
    <text evidence="2">The sequence shown here is derived from an EMBL/GenBank/DDBJ whole genome shotgun (WGS) entry which is preliminary data.</text>
</comment>
<gene>
    <name evidence="2" type="ORF">HNQ92_001001</name>
</gene>
<dbReference type="InterPro" id="IPR043129">
    <property type="entry name" value="ATPase_NBD"/>
</dbReference>
<dbReference type="AlphaFoldDB" id="A0A840TSA1"/>
<accession>A0A840TSA1</accession>
<keyword evidence="3" id="KW-1185">Reference proteome</keyword>
<dbReference type="Proteomes" id="UP000557307">
    <property type="component" value="Unassembled WGS sequence"/>
</dbReference>
<dbReference type="GO" id="GO:0004340">
    <property type="term" value="F:glucokinase activity"/>
    <property type="evidence" value="ECO:0007669"/>
    <property type="project" value="UniProtKB-EC"/>
</dbReference>
<dbReference type="PANTHER" id="PTHR18964">
    <property type="entry name" value="ROK (REPRESSOR, ORF, KINASE) FAMILY"/>
    <property type="match status" value="1"/>
</dbReference>
<dbReference type="SUPFAM" id="SSF53067">
    <property type="entry name" value="Actin-like ATPase domain"/>
    <property type="match status" value="1"/>
</dbReference>
<dbReference type="EMBL" id="JACHGF010000001">
    <property type="protein sequence ID" value="MBB5282880.1"/>
    <property type="molecule type" value="Genomic_DNA"/>
</dbReference>
<keyword evidence="2" id="KW-0418">Kinase</keyword>
<evidence type="ECO:0000256" key="1">
    <source>
        <dbReference type="ARBA" id="ARBA00006479"/>
    </source>
</evidence>
<reference evidence="2 3" key="1">
    <citation type="submission" date="2020-08" db="EMBL/GenBank/DDBJ databases">
        <title>Genomic Encyclopedia of Type Strains, Phase IV (KMG-IV): sequencing the most valuable type-strain genomes for metagenomic binning, comparative biology and taxonomic classification.</title>
        <authorList>
            <person name="Goeker M."/>
        </authorList>
    </citation>
    <scope>NUCLEOTIDE SEQUENCE [LARGE SCALE GENOMIC DNA]</scope>
    <source>
        <strain evidence="2 3">DSM 105074</strain>
    </source>
</reference>
<proteinExistence type="inferred from homology"/>
<protein>
    <submittedName>
        <fullName evidence="2">Glucokinase</fullName>
        <ecNumber evidence="2">2.7.1.2</ecNumber>
    </submittedName>
</protein>
<dbReference type="CDD" id="cd23763">
    <property type="entry name" value="ASKHA_ATPase_ROK"/>
    <property type="match status" value="1"/>
</dbReference>
<comment type="similarity">
    <text evidence="1">Belongs to the ROK (NagC/XylR) family.</text>
</comment>
<organism evidence="2 3">
    <name type="scientific">Rhabdobacter roseus</name>
    <dbReference type="NCBI Taxonomy" id="1655419"/>
    <lineage>
        <taxon>Bacteria</taxon>
        <taxon>Pseudomonadati</taxon>
        <taxon>Bacteroidota</taxon>
        <taxon>Cytophagia</taxon>
        <taxon>Cytophagales</taxon>
        <taxon>Cytophagaceae</taxon>
        <taxon>Rhabdobacter</taxon>
    </lineage>
</organism>
<name>A0A840TSA1_9BACT</name>
<evidence type="ECO:0000313" key="3">
    <source>
        <dbReference type="Proteomes" id="UP000557307"/>
    </source>
</evidence>
<dbReference type="PANTHER" id="PTHR18964:SF149">
    <property type="entry name" value="BIFUNCTIONAL UDP-N-ACETYLGLUCOSAMINE 2-EPIMERASE_N-ACETYLMANNOSAMINE KINASE"/>
    <property type="match status" value="1"/>
</dbReference>
<dbReference type="RefSeq" id="WP_184171674.1">
    <property type="nucleotide sequence ID" value="NZ_JACHGF010000001.1"/>
</dbReference>
<dbReference type="InterPro" id="IPR000600">
    <property type="entry name" value="ROK"/>
</dbReference>
<keyword evidence="2" id="KW-0808">Transferase</keyword>
<sequence length="289" mass="31212">MIIGVDLGGTNIRAGLEHEGSIIRQESRLLVDKDSLSSTLQQLIELIRPLFNEEITGIGVGVPSVVDVEKGIVYDVVNIPSWKRVELKDILEKEFGVPVFVNNDVNCFTLGEFHFGIGQSFNSLVGITLGTGLGSGIIVNGELHAGHNCGAGEIGMLPYLDSNFEQYTSGRFFELLHGISAHKAYEAAQAGDRTALGQWAEFGTHLGQVVKAILYTYDPQAIVLGGSITKAYPFFKCAMQEALQDFAYPESIRNLNVLQTQNEGIALLGAAALAHSQLRKQVASISTFG</sequence>
<dbReference type="Gene3D" id="3.30.420.40">
    <property type="match status" value="2"/>
</dbReference>
<dbReference type="EC" id="2.7.1.2" evidence="2"/>